<accession>A0A6B3SWI2</accession>
<protein>
    <submittedName>
        <fullName evidence="2">Uncharacterized protein</fullName>
    </submittedName>
</protein>
<feature type="region of interest" description="Disordered" evidence="1">
    <location>
        <begin position="526"/>
        <end position="565"/>
    </location>
</feature>
<reference evidence="2 3" key="1">
    <citation type="submission" date="2020-02" db="EMBL/GenBank/DDBJ databases">
        <authorList>
            <person name="Kim M.K."/>
        </authorList>
    </citation>
    <scope>NUCLEOTIDE SEQUENCE [LARGE SCALE GENOMIC DNA]</scope>
    <source>
        <strain evidence="2 3">17J57-3</strain>
    </source>
</reference>
<feature type="compositionally biased region" description="Pro residues" evidence="1">
    <location>
        <begin position="341"/>
        <end position="351"/>
    </location>
</feature>
<name>A0A6B3SWI2_9BURK</name>
<evidence type="ECO:0000256" key="1">
    <source>
        <dbReference type="SAM" id="MobiDB-lite"/>
    </source>
</evidence>
<comment type="caution">
    <text evidence="2">The sequence shown here is derived from an EMBL/GenBank/DDBJ whole genome shotgun (WGS) entry which is preliminary data.</text>
</comment>
<dbReference type="AlphaFoldDB" id="A0A6B3SWI2"/>
<sequence>MATLPISRSNPLSESAIAPDVQQHYKANADKVLAIRNQMEQSLRNGDGKWKKIDVPTSAAFNIEAYANEHFKEPPWKAITIKVGTTVIVIERNFKSYGHIHGSHALFSKIEGNDVKEARHVIRDTERNAILSALYYDHEVRSPNFAPTEDNGTSKEEKVALLEERIRGLISEREQVQAGLSEQKQTNSDLEDIQKVLHHHLEAAQLKLEELKGVTKAEQAPASSPVMQSHVQFEPTAQPGPIIPQGQDAPVEICVETDDDAVPAFGSGQEVDWESMAITGRSIRYFNTSESLSDDTSHTIHIPARQIGENESEHWPSSAADVSEIRAVDPVKEEAKSSARPPMPLRKPPARPTQQSKEDDDAFLRSVAAEYSGSRVVAVGDITAESAAGPKAELNRQGGVDLGKISDFNQKLLPWVEEIENDLLALHTHTLDDAKSKSLQDAIPLLKDAIKNCEHHYNAMASSGALDTPILKQTQRLLERATDCLEFFNALEDGQGSSPSSAITTSSLATGSVAAEADDAQDELIGTVVVRRGAPAPKEAKPASSGKQSDVSDFETALQRTDLSK</sequence>
<dbReference type="Proteomes" id="UP000482155">
    <property type="component" value="Unassembled WGS sequence"/>
</dbReference>
<feature type="compositionally biased region" description="Basic and acidic residues" evidence="1">
    <location>
        <begin position="323"/>
        <end position="337"/>
    </location>
</feature>
<dbReference type="RefSeq" id="WP_163963889.1">
    <property type="nucleotide sequence ID" value="NZ_JAAIVB010000044.1"/>
</dbReference>
<feature type="region of interest" description="Disordered" evidence="1">
    <location>
        <begin position="308"/>
        <end position="360"/>
    </location>
</feature>
<organism evidence="2 3">
    <name type="scientific">Noviherbaspirillum galbum</name>
    <dbReference type="NCBI Taxonomy" id="2709383"/>
    <lineage>
        <taxon>Bacteria</taxon>
        <taxon>Pseudomonadati</taxon>
        <taxon>Pseudomonadota</taxon>
        <taxon>Betaproteobacteria</taxon>
        <taxon>Burkholderiales</taxon>
        <taxon>Oxalobacteraceae</taxon>
        <taxon>Noviherbaspirillum</taxon>
    </lineage>
</organism>
<keyword evidence="3" id="KW-1185">Reference proteome</keyword>
<proteinExistence type="predicted"/>
<dbReference type="EMBL" id="JAAIVB010000044">
    <property type="protein sequence ID" value="NEX62059.1"/>
    <property type="molecule type" value="Genomic_DNA"/>
</dbReference>
<evidence type="ECO:0000313" key="2">
    <source>
        <dbReference type="EMBL" id="NEX62059.1"/>
    </source>
</evidence>
<feature type="compositionally biased region" description="Low complexity" evidence="1">
    <location>
        <begin position="533"/>
        <end position="547"/>
    </location>
</feature>
<gene>
    <name evidence="2" type="ORF">G3574_13300</name>
</gene>
<evidence type="ECO:0000313" key="3">
    <source>
        <dbReference type="Proteomes" id="UP000482155"/>
    </source>
</evidence>